<feature type="region of interest" description="Disordered" evidence="1">
    <location>
        <begin position="217"/>
        <end position="264"/>
    </location>
</feature>
<feature type="compositionally biased region" description="Polar residues" evidence="1">
    <location>
        <begin position="238"/>
        <end position="247"/>
    </location>
</feature>
<evidence type="ECO:0000256" key="1">
    <source>
        <dbReference type="SAM" id="MobiDB-lite"/>
    </source>
</evidence>
<reference evidence="3 4" key="1">
    <citation type="journal article" date="2013" name="PLoS Genet.">
        <title>Genomic mechanisms accounting for the adaptation to parasitism in nematode-trapping fungi.</title>
        <authorList>
            <person name="Meerupati T."/>
            <person name="Andersson K.M."/>
            <person name="Friman E."/>
            <person name="Kumar D."/>
            <person name="Tunlid A."/>
            <person name="Ahren D."/>
        </authorList>
    </citation>
    <scope>NUCLEOTIDE SEQUENCE [LARGE SCALE GENOMIC DNA]</scope>
    <source>
        <strain evidence="3 4">CBS 200.50</strain>
    </source>
</reference>
<accession>S8ALD7</accession>
<proteinExistence type="predicted"/>
<comment type="caution">
    <text evidence="3">The sequence shown here is derived from an EMBL/GenBank/DDBJ whole genome shotgun (WGS) entry which is preliminary data.</text>
</comment>
<evidence type="ECO:0000313" key="3">
    <source>
        <dbReference type="EMBL" id="EPS41906.1"/>
    </source>
</evidence>
<dbReference type="HOGENOM" id="CLU_956516_0_0_1"/>
<evidence type="ECO:0008006" key="5">
    <source>
        <dbReference type="Google" id="ProtNLM"/>
    </source>
</evidence>
<dbReference type="AlphaFoldDB" id="S8ALD7"/>
<dbReference type="EMBL" id="AQGS01000132">
    <property type="protein sequence ID" value="EPS41906.1"/>
    <property type="molecule type" value="Genomic_DNA"/>
</dbReference>
<evidence type="ECO:0000313" key="4">
    <source>
        <dbReference type="Proteomes" id="UP000015100"/>
    </source>
</evidence>
<feature type="compositionally biased region" description="Low complexity" evidence="1">
    <location>
        <begin position="107"/>
        <end position="124"/>
    </location>
</feature>
<dbReference type="OrthoDB" id="5407732at2759"/>
<feature type="chain" id="PRO_5004560718" description="Extracellular membrane protein CFEM domain-containing protein" evidence="2">
    <location>
        <begin position="19"/>
        <end position="291"/>
    </location>
</feature>
<dbReference type="OMA" id="CWTDNSP"/>
<feature type="compositionally biased region" description="Low complexity" evidence="1">
    <location>
        <begin position="248"/>
        <end position="264"/>
    </location>
</feature>
<evidence type="ECO:0000256" key="2">
    <source>
        <dbReference type="SAM" id="SignalP"/>
    </source>
</evidence>
<dbReference type="Proteomes" id="UP000015100">
    <property type="component" value="Unassembled WGS sequence"/>
</dbReference>
<keyword evidence="2" id="KW-0732">Signal</keyword>
<name>S8ALD7_DACHA</name>
<feature type="signal peptide" evidence="2">
    <location>
        <begin position="1"/>
        <end position="18"/>
    </location>
</feature>
<feature type="region of interest" description="Disordered" evidence="1">
    <location>
        <begin position="101"/>
        <end position="131"/>
    </location>
</feature>
<keyword evidence="4" id="KW-1185">Reference proteome</keyword>
<organism evidence="3 4">
    <name type="scientific">Dactylellina haptotyla (strain CBS 200.50)</name>
    <name type="common">Nematode-trapping fungus</name>
    <name type="synonym">Monacrosporium haptotylum</name>
    <dbReference type="NCBI Taxonomy" id="1284197"/>
    <lineage>
        <taxon>Eukaryota</taxon>
        <taxon>Fungi</taxon>
        <taxon>Dikarya</taxon>
        <taxon>Ascomycota</taxon>
        <taxon>Pezizomycotina</taxon>
        <taxon>Orbiliomycetes</taxon>
        <taxon>Orbiliales</taxon>
        <taxon>Orbiliaceae</taxon>
        <taxon>Dactylellina</taxon>
    </lineage>
</organism>
<reference evidence="4" key="2">
    <citation type="submission" date="2013-04" db="EMBL/GenBank/DDBJ databases">
        <title>Genomic mechanisms accounting for the adaptation to parasitism in nematode-trapping fungi.</title>
        <authorList>
            <person name="Ahren D.G."/>
        </authorList>
    </citation>
    <scope>NUCLEOTIDE SEQUENCE [LARGE SCALE GENOMIC DNA]</scope>
    <source>
        <strain evidence="4">CBS 200.50</strain>
    </source>
</reference>
<protein>
    <recommendedName>
        <fullName evidence="5">Extracellular membrane protein CFEM domain-containing protein</fullName>
    </recommendedName>
</protein>
<gene>
    <name evidence="3" type="ORF">H072_4134</name>
</gene>
<sequence length="291" mass="28651">MVKTIYIASILAASVVSAQNIPESCTRVSGLVQSCVPSDATANDLTGTKIAQCLCSDNNFDDDIVTCIKDAGSLLPEEAQQALEAFDGYCALYGGGSTGGGSGGNTGTATTPEPTSEPTSEPTGSSGGSGGSENCSYIVAGVSSCWTDNSPFPTAAPVANCLCSGTDFDAAVEGCYSALIGISASDDASTIAQFANFCSSFSNGDFDGAATATDNSGPATTGFLDSPGATDTSAEDAPSSTRAIQTLGSASSSGSGSNPTTTGNPSSASGFKVALVGTTFAALFATVAMFL</sequence>